<dbReference type="InterPro" id="IPR018695">
    <property type="entry name" value="DUF2194"/>
</dbReference>
<name>A0ABP3CGE6_9FIRM</name>
<sequence length="609" mass="69029">MNKRSLCILLFIAFLAGLFFQYSRMDGFLHLGLRGNALDMGRLLRPAGTGADLPREKYLIVYDPADVPSMYSRHNMETLLTEKRKAFESRPLTDSVAPDASYRGVFLTTGRLGAVKSLPQLLDYVRSGGTLHILQKFEQEEDFPISDDVLHTFGVEQMGREKDVLGIHLLTNFLVGGKDFHFGEGTVYTTHANLLTLAASATRHIEALDGTPLLWEQPLGAGRIYAYNGVERDDRTNVGILTAMIAHCGADTIYPLVGVKIFYIDDFPAPIPEGYFYKIYDELGVDTETFYRKIWWPFMLQLAKDEDIRYTGVIIETYGAQVKGPFHPLGGRAARDGLIIYGRELLKAGGELGLHGYNHQSLAPDGYGQGELDYVPWESQADMEEALRELRSYIKSVYPNYEFRCYVPPSDILSPEGKQAVENVFPEVKVFASLFDGPADHKAYYQNFERRANGVYEIPRISSGHAASGLMYWQEIGVLNYIGVFAHFVHPDEIFYEESKDSSWGIMGTGLKNFMHDVNRRYPWLTATTSSESIPYFSDFFDMDYRVRYTDDGMELYTWNTAGELRFLLRTAHVIDHAEGCTFAVADEGVYIIRTSEPEARIYWKEAEE</sequence>
<gene>
    <name evidence="1" type="ORF">GCM10008919_02540</name>
</gene>
<dbReference type="EMBL" id="BAAACR010000002">
    <property type="protein sequence ID" value="GAA0202697.1"/>
    <property type="molecule type" value="Genomic_DNA"/>
</dbReference>
<comment type="caution">
    <text evidence="1">The sequence shown here is derived from an EMBL/GenBank/DDBJ whole genome shotgun (WGS) entry which is preliminary data.</text>
</comment>
<accession>A0ABP3CGE6</accession>
<protein>
    <submittedName>
        <fullName evidence="1">DUF2194 domain-containing protein</fullName>
    </submittedName>
</protein>
<dbReference type="SUPFAM" id="SSF88713">
    <property type="entry name" value="Glycoside hydrolase/deacetylase"/>
    <property type="match status" value="1"/>
</dbReference>
<dbReference type="CDD" id="cd10924">
    <property type="entry name" value="CE4_COG4878"/>
    <property type="match status" value="1"/>
</dbReference>
<dbReference type="InterPro" id="IPR011330">
    <property type="entry name" value="Glyco_hydro/deAcase_b/a-brl"/>
</dbReference>
<dbReference type="Proteomes" id="UP001500399">
    <property type="component" value="Unassembled WGS sequence"/>
</dbReference>
<evidence type="ECO:0000313" key="2">
    <source>
        <dbReference type="Proteomes" id="UP001500399"/>
    </source>
</evidence>
<dbReference type="Pfam" id="PF09960">
    <property type="entry name" value="DUF2194"/>
    <property type="match status" value="1"/>
</dbReference>
<proteinExistence type="predicted"/>
<evidence type="ECO:0000313" key="1">
    <source>
        <dbReference type="EMBL" id="GAA0202697.1"/>
    </source>
</evidence>
<dbReference type="RefSeq" id="WP_304987663.1">
    <property type="nucleotide sequence ID" value="NZ_BAAACR010000002.1"/>
</dbReference>
<reference evidence="2" key="1">
    <citation type="journal article" date="2019" name="Int. J. Syst. Evol. Microbiol.">
        <title>The Global Catalogue of Microorganisms (GCM) 10K type strain sequencing project: providing services to taxonomists for standard genome sequencing and annotation.</title>
        <authorList>
            <consortium name="The Broad Institute Genomics Platform"/>
            <consortium name="The Broad Institute Genome Sequencing Center for Infectious Disease"/>
            <person name="Wu L."/>
            <person name="Ma J."/>
        </authorList>
    </citation>
    <scope>NUCLEOTIDE SEQUENCE [LARGE SCALE GENOMIC DNA]</scope>
    <source>
        <strain evidence="2">JCM 8542</strain>
    </source>
</reference>
<organism evidence="1 2">
    <name type="scientific">Selenomonas dianae</name>
    <dbReference type="NCBI Taxonomy" id="135079"/>
    <lineage>
        <taxon>Bacteria</taxon>
        <taxon>Bacillati</taxon>
        <taxon>Bacillota</taxon>
        <taxon>Negativicutes</taxon>
        <taxon>Selenomonadales</taxon>
        <taxon>Selenomonadaceae</taxon>
        <taxon>Selenomonas</taxon>
    </lineage>
</organism>
<keyword evidence="2" id="KW-1185">Reference proteome</keyword>